<evidence type="ECO:0000256" key="7">
    <source>
        <dbReference type="ARBA" id="ARBA00023319"/>
    </source>
</evidence>
<keyword evidence="6" id="KW-0391">Immunity</keyword>
<evidence type="ECO:0000256" key="1">
    <source>
        <dbReference type="ARBA" id="ARBA00004613"/>
    </source>
</evidence>
<evidence type="ECO:0000256" key="5">
    <source>
        <dbReference type="ARBA" id="ARBA00022525"/>
    </source>
</evidence>
<keyword evidence="7" id="KW-0393">Immunoglobulin domain</keyword>
<dbReference type="GO" id="GO:0006955">
    <property type="term" value="P:immune response"/>
    <property type="evidence" value="ECO:0007669"/>
    <property type="project" value="InterPro"/>
</dbReference>
<feature type="domain" description="Ig-like" evidence="9">
    <location>
        <begin position="152"/>
        <end position="239"/>
    </location>
</feature>
<dbReference type="Bgee" id="ENSOANG00000001539">
    <property type="expression patterns" value="Expressed in ovary and 7 other cell types or tissues"/>
</dbReference>
<dbReference type="Proteomes" id="UP000002279">
    <property type="component" value="Unplaced"/>
</dbReference>
<dbReference type="SUPFAM" id="SSF48726">
    <property type="entry name" value="Immunoglobulin"/>
    <property type="match status" value="1"/>
</dbReference>
<evidence type="ECO:0000256" key="6">
    <source>
        <dbReference type="ARBA" id="ARBA00022859"/>
    </source>
</evidence>
<proteinExistence type="inferred from homology"/>
<evidence type="ECO:0000256" key="4">
    <source>
        <dbReference type="ARBA" id="ARBA00022451"/>
    </source>
</evidence>
<dbReference type="GO" id="GO:0002474">
    <property type="term" value="P:antigen processing and presentation of peptide antigen via MHC class I"/>
    <property type="evidence" value="ECO:0007669"/>
    <property type="project" value="UniProtKB-KW"/>
</dbReference>
<sequence length="244" mass="27240">LPSQNVPAPVGLPKDTHPAGTVQHKQDPPAELRLDGSLHGTRGPGQREAVADATLHASLRECHVQDNILVDQQEGRAAVERQDSHRLDGVYAWKTRDFRTRDQHWRVPICAALLPCVRGLVKLELAMGSRWGIAVLGLFCFVSCLEAITSSPKIQVYSRHPAQIGESNNLNCYVSSFHPPQISIRLLKNGQEMPGVEMSDLSFSNDWTFHRLVHTVFTPSNQDTFECEVVHEGVKKTVKWEPDN</sequence>
<dbReference type="Gene3D" id="2.60.40.10">
    <property type="entry name" value="Immunoglobulins"/>
    <property type="match status" value="1"/>
</dbReference>
<dbReference type="HOGENOM" id="CLU_1140258_0_0_1"/>
<feature type="region of interest" description="Disordered" evidence="8">
    <location>
        <begin position="1"/>
        <end position="29"/>
    </location>
</feature>
<evidence type="ECO:0000313" key="10">
    <source>
        <dbReference type="Ensembl" id="ENSOANP00000002450"/>
    </source>
</evidence>
<dbReference type="InterPro" id="IPR013783">
    <property type="entry name" value="Ig-like_fold"/>
</dbReference>
<gene>
    <name evidence="10" type="primary">B2M</name>
</gene>
<dbReference type="AlphaFoldDB" id="U5GXR7"/>
<dbReference type="InterPro" id="IPR050160">
    <property type="entry name" value="MHC/Immunoglobulin"/>
</dbReference>
<accession>U5GXR7</accession>
<dbReference type="GO" id="GO:0010038">
    <property type="term" value="P:response to metal ion"/>
    <property type="evidence" value="ECO:0007669"/>
    <property type="project" value="UniProtKB-ARBA"/>
</dbReference>
<keyword evidence="11" id="KW-1185">Reference proteome</keyword>
<dbReference type="Pfam" id="PF07654">
    <property type="entry name" value="C1-set"/>
    <property type="match status" value="1"/>
</dbReference>
<evidence type="ECO:0000256" key="3">
    <source>
        <dbReference type="ARBA" id="ARBA00018767"/>
    </source>
</evidence>
<keyword evidence="5" id="KW-0964">Secreted</keyword>
<dbReference type="GO" id="GO:0005576">
    <property type="term" value="C:extracellular region"/>
    <property type="evidence" value="ECO:0007669"/>
    <property type="project" value="UniProtKB-SubCell"/>
</dbReference>
<dbReference type="PANTHER" id="PTHR19944:SF62">
    <property type="entry name" value="BETA-2-MICROGLOBULIN"/>
    <property type="match status" value="1"/>
</dbReference>
<dbReference type="CDD" id="cd05770">
    <property type="entry name" value="IgC1_beta2m"/>
    <property type="match status" value="1"/>
</dbReference>
<evidence type="ECO:0000256" key="2">
    <source>
        <dbReference type="ARBA" id="ARBA00009564"/>
    </source>
</evidence>
<evidence type="ECO:0000256" key="8">
    <source>
        <dbReference type="SAM" id="MobiDB-lite"/>
    </source>
</evidence>
<evidence type="ECO:0000259" key="9">
    <source>
        <dbReference type="PROSITE" id="PS50835"/>
    </source>
</evidence>
<dbReference type="FunFam" id="2.60.40.10:FF:001005">
    <property type="entry name" value="Beta-2-microglobulin"/>
    <property type="match status" value="1"/>
</dbReference>
<dbReference type="Ensembl" id="ENSOANT00000002451">
    <property type="protein sequence ID" value="ENSOANP00000002450"/>
    <property type="gene ID" value="ENSOANG00000001539"/>
</dbReference>
<dbReference type="GO" id="GO:0042612">
    <property type="term" value="C:MHC class I protein complex"/>
    <property type="evidence" value="ECO:0007669"/>
    <property type="project" value="UniProtKB-KW"/>
</dbReference>
<protein>
    <recommendedName>
        <fullName evidence="3">Beta-2-microglobulin</fullName>
    </recommendedName>
</protein>
<dbReference type="PANTHER" id="PTHR19944">
    <property type="entry name" value="MHC CLASS II-RELATED"/>
    <property type="match status" value="1"/>
</dbReference>
<dbReference type="InterPro" id="IPR036179">
    <property type="entry name" value="Ig-like_dom_sf"/>
</dbReference>
<comment type="similarity">
    <text evidence="2">Belongs to the beta-2-microglobulin family.</text>
</comment>
<dbReference type="SMART" id="SM00407">
    <property type="entry name" value="IGc1"/>
    <property type="match status" value="1"/>
</dbReference>
<organism evidence="10 11">
    <name type="scientific">Ornithorhynchus anatinus</name>
    <name type="common">Duckbill platypus</name>
    <dbReference type="NCBI Taxonomy" id="9258"/>
    <lineage>
        <taxon>Eukaryota</taxon>
        <taxon>Metazoa</taxon>
        <taxon>Chordata</taxon>
        <taxon>Craniata</taxon>
        <taxon>Vertebrata</taxon>
        <taxon>Euteleostomi</taxon>
        <taxon>Mammalia</taxon>
        <taxon>Monotremata</taxon>
        <taxon>Ornithorhynchidae</taxon>
        <taxon>Ornithorhynchus</taxon>
    </lineage>
</organism>
<dbReference type="InterPro" id="IPR003597">
    <property type="entry name" value="Ig_C1-set"/>
</dbReference>
<dbReference type="GeneTree" id="ENSGT00690000102227"/>
<reference evidence="10" key="1">
    <citation type="submission" date="2013-10" db="UniProtKB">
        <authorList>
            <consortium name="Ensembl"/>
        </authorList>
    </citation>
    <scope>IDENTIFICATION</scope>
    <source>
        <strain evidence="10">Glennie</strain>
    </source>
</reference>
<comment type="subcellular location">
    <subcellularLocation>
        <location evidence="1">Secreted</location>
    </subcellularLocation>
</comment>
<name>U5GXR7_ORNAN</name>
<evidence type="ECO:0000313" key="11">
    <source>
        <dbReference type="Proteomes" id="UP000002279"/>
    </source>
</evidence>
<dbReference type="PROSITE" id="PS00290">
    <property type="entry name" value="IG_MHC"/>
    <property type="match status" value="1"/>
</dbReference>
<keyword evidence="4" id="KW-0490">MHC I</keyword>
<dbReference type="InterPro" id="IPR015707">
    <property type="entry name" value="B2Microglobulin"/>
</dbReference>
<dbReference type="InterPro" id="IPR003006">
    <property type="entry name" value="Ig/MHC_CS"/>
</dbReference>
<dbReference type="PROSITE" id="PS50835">
    <property type="entry name" value="IG_LIKE"/>
    <property type="match status" value="1"/>
</dbReference>
<dbReference type="InterPro" id="IPR007110">
    <property type="entry name" value="Ig-like_dom"/>
</dbReference>